<evidence type="ECO:0000256" key="1">
    <source>
        <dbReference type="SAM" id="Phobius"/>
    </source>
</evidence>
<dbReference type="EMBL" id="CABMJJ010000007">
    <property type="protein sequence ID" value="VVC03394.1"/>
    <property type="molecule type" value="Genomic_DNA"/>
</dbReference>
<accession>A0A5E4LN28</accession>
<organism evidence="2 3">
    <name type="scientific">Candidatus Bilamarchaeum dharawalense</name>
    <dbReference type="NCBI Taxonomy" id="2885759"/>
    <lineage>
        <taxon>Archaea</taxon>
        <taxon>Candidatus Micrarchaeota</taxon>
        <taxon>Candidatus Micrarchaeia</taxon>
        <taxon>Candidatus Anstonellales</taxon>
        <taxon>Candidatus Bilamarchaeaceae</taxon>
        <taxon>Candidatus Bilamarchaeum</taxon>
    </lineage>
</organism>
<reference evidence="2 3" key="1">
    <citation type="submission" date="2019-08" db="EMBL/GenBank/DDBJ databases">
        <authorList>
            <person name="Vazquez-Campos X."/>
        </authorList>
    </citation>
    <scope>NUCLEOTIDE SEQUENCE [LARGE SCALE GENOMIC DNA]</scope>
    <source>
        <strain evidence="2">LFW-283_2</strain>
    </source>
</reference>
<dbReference type="AlphaFoldDB" id="A0A5E4LN28"/>
<dbReference type="Proteomes" id="UP000789941">
    <property type="component" value="Unassembled WGS sequence"/>
</dbReference>
<feature type="transmembrane region" description="Helical" evidence="1">
    <location>
        <begin position="22"/>
        <end position="43"/>
    </location>
</feature>
<sequence length="51" mass="5844">MNFTPNIPNPDKINLLTIPDNVLLLLAILAVIFLIAIIVYFMLRGKGEYWK</sequence>
<evidence type="ECO:0000313" key="3">
    <source>
        <dbReference type="Proteomes" id="UP000789941"/>
    </source>
</evidence>
<proteinExistence type="predicted"/>
<gene>
    <name evidence="2" type="ORF">LFW2832_00342</name>
</gene>
<protein>
    <submittedName>
        <fullName evidence="2">Uncharacterized protein</fullName>
    </submittedName>
</protein>
<comment type="caution">
    <text evidence="2">The sequence shown here is derived from an EMBL/GenBank/DDBJ whole genome shotgun (WGS) entry which is preliminary data.</text>
</comment>
<keyword evidence="1" id="KW-1133">Transmembrane helix</keyword>
<keyword evidence="1" id="KW-0472">Membrane</keyword>
<evidence type="ECO:0000313" key="2">
    <source>
        <dbReference type="EMBL" id="VVC03394.1"/>
    </source>
</evidence>
<keyword evidence="1" id="KW-0812">Transmembrane</keyword>
<name>A0A5E4LN28_9ARCH</name>